<dbReference type="InterPro" id="IPR002347">
    <property type="entry name" value="SDR_fam"/>
</dbReference>
<evidence type="ECO:0000256" key="2">
    <source>
        <dbReference type="ARBA" id="ARBA00022797"/>
    </source>
</evidence>
<keyword evidence="3" id="KW-0560">Oxidoreductase</keyword>
<dbReference type="NCBIfam" id="NF005909">
    <property type="entry name" value="PRK07890.1"/>
    <property type="match status" value="1"/>
</dbReference>
<dbReference type="EMBL" id="CP003169">
    <property type="protein sequence ID" value="AEV70758.1"/>
    <property type="molecule type" value="Genomic_DNA"/>
</dbReference>
<dbReference type="HOGENOM" id="CLU_010194_1_2_11"/>
<evidence type="ECO:0000256" key="1">
    <source>
        <dbReference type="ARBA" id="ARBA00006484"/>
    </source>
</evidence>
<reference evidence="5 6" key="1">
    <citation type="submission" date="2011-12" db="EMBL/GenBank/DDBJ databases">
        <title>Complete sequence of Mycobacterium rhodesiae NBB3.</title>
        <authorList>
            <consortium name="US DOE Joint Genome Institute"/>
            <person name="Lucas S."/>
            <person name="Han J."/>
            <person name="Lapidus A."/>
            <person name="Cheng J.-F."/>
            <person name="Goodwin L."/>
            <person name="Pitluck S."/>
            <person name="Peters L."/>
            <person name="Mikhailova N."/>
            <person name="Gu W."/>
            <person name="Detter J.C."/>
            <person name="Han C."/>
            <person name="Tapia R."/>
            <person name="Land M."/>
            <person name="Hauser L."/>
            <person name="Kyrpides N."/>
            <person name="Ivanova N."/>
            <person name="Pagani I."/>
            <person name="Mattes T."/>
            <person name="Holmes A."/>
            <person name="Rutledge P."/>
            <person name="Paulsen I."/>
            <person name="Coleman N."/>
            <person name="Woyke T."/>
        </authorList>
    </citation>
    <scope>NUCLEOTIDE SEQUENCE [LARGE SCALE GENOMIC DNA]</scope>
    <source>
        <strain evidence="5 6">NBB3</strain>
    </source>
</reference>
<evidence type="ECO:0000256" key="4">
    <source>
        <dbReference type="ARBA" id="ARBA00023027"/>
    </source>
</evidence>
<name>G8RGI9_MYCRN</name>
<dbReference type="PANTHER" id="PTHR43943">
    <property type="entry name" value="DEHYDROGENASE/REDUCTASE (SDR FAMILY) MEMBER 4"/>
    <property type="match status" value="1"/>
</dbReference>
<evidence type="ECO:0008006" key="7">
    <source>
        <dbReference type="Google" id="ProtNLM"/>
    </source>
</evidence>
<dbReference type="PRINTS" id="PR00080">
    <property type="entry name" value="SDRFAMILY"/>
</dbReference>
<dbReference type="PANTHER" id="PTHR43943:SF17">
    <property type="entry name" value="3-PHENYLPROPIONATE-DIHYDRODIOL_CINNAMIC ACID-DIHYDRODIOL DEHYDROGENASE"/>
    <property type="match status" value="1"/>
</dbReference>
<dbReference type="Pfam" id="PF13561">
    <property type="entry name" value="adh_short_C2"/>
    <property type="match status" value="1"/>
</dbReference>
<dbReference type="eggNOG" id="COG1028">
    <property type="taxonomic scope" value="Bacteria"/>
</dbReference>
<evidence type="ECO:0000313" key="5">
    <source>
        <dbReference type="EMBL" id="AEV70758.1"/>
    </source>
</evidence>
<evidence type="ECO:0000313" key="6">
    <source>
        <dbReference type="Proteomes" id="UP000005442"/>
    </source>
</evidence>
<dbReference type="PATRIC" id="fig|710685.3.peg.111"/>
<dbReference type="Proteomes" id="UP000005442">
    <property type="component" value="Chromosome"/>
</dbReference>
<proteinExistence type="inferred from homology"/>
<dbReference type="PROSITE" id="PS00061">
    <property type="entry name" value="ADH_SHORT"/>
    <property type="match status" value="1"/>
</dbReference>
<evidence type="ECO:0000256" key="3">
    <source>
        <dbReference type="ARBA" id="ARBA00023002"/>
    </source>
</evidence>
<protein>
    <recommendedName>
        <fullName evidence="7">Short-chain dehydrogenase</fullName>
    </recommendedName>
</protein>
<dbReference type="SUPFAM" id="SSF51735">
    <property type="entry name" value="NAD(P)-binding Rossmann-fold domains"/>
    <property type="match status" value="1"/>
</dbReference>
<accession>G8RGI9</accession>
<dbReference type="STRING" id="710685.MycrhN_0108"/>
<dbReference type="GO" id="GO:0016491">
    <property type="term" value="F:oxidoreductase activity"/>
    <property type="evidence" value="ECO:0007669"/>
    <property type="project" value="UniProtKB-KW"/>
</dbReference>
<keyword evidence="2" id="KW-0058">Aromatic hydrocarbons catabolism</keyword>
<dbReference type="AlphaFoldDB" id="G8RGI9"/>
<dbReference type="RefSeq" id="WP_014208578.1">
    <property type="nucleotide sequence ID" value="NC_016604.1"/>
</dbReference>
<dbReference type="InterPro" id="IPR036291">
    <property type="entry name" value="NAD(P)-bd_dom_sf"/>
</dbReference>
<sequence>MTALLAGRVVIVSGVGPGLGRDLVLACAREGANVVLVARDGDRLSRIEREVGDPSRTHCVPIAPDDPNEPTRIAAEALDRFGAIDGLVNNAATIPPLTDLVDAPTSDVTASLDANFYPAFHLTRAVAPTMRKQRRGSIVMINSAVVRHPKREFGAYNIAKHALLGLTRSLAFELGPDGIRVNTLAPGKIGGARLTAYFEVRANERGMSPSAIEAEYANNIALQRIPSSAEYADAAVFLLSDLSRSITGHLLDANGGEYFD</sequence>
<dbReference type="PRINTS" id="PR00081">
    <property type="entry name" value="GDHRDH"/>
</dbReference>
<comment type="similarity">
    <text evidence="1">Belongs to the short-chain dehydrogenases/reductases (SDR) family.</text>
</comment>
<keyword evidence="6" id="KW-1185">Reference proteome</keyword>
<gene>
    <name evidence="5" type="ordered locus">MycrhN_0108</name>
</gene>
<dbReference type="InterPro" id="IPR020904">
    <property type="entry name" value="Sc_DH/Rdtase_CS"/>
</dbReference>
<keyword evidence="4" id="KW-0520">NAD</keyword>
<dbReference type="FunFam" id="3.40.50.720:FF:000084">
    <property type="entry name" value="Short-chain dehydrogenase reductase"/>
    <property type="match status" value="1"/>
</dbReference>
<dbReference type="Gene3D" id="3.40.50.720">
    <property type="entry name" value="NAD(P)-binding Rossmann-like Domain"/>
    <property type="match status" value="1"/>
</dbReference>
<dbReference type="KEGG" id="mrh:MycrhN_0108"/>
<organism evidence="5 6">
    <name type="scientific">Mycolicibacterium rhodesiae (strain NBB3)</name>
    <name type="common">Mycobacterium rhodesiae</name>
    <dbReference type="NCBI Taxonomy" id="710685"/>
    <lineage>
        <taxon>Bacteria</taxon>
        <taxon>Bacillati</taxon>
        <taxon>Actinomycetota</taxon>
        <taxon>Actinomycetes</taxon>
        <taxon>Mycobacteriales</taxon>
        <taxon>Mycobacteriaceae</taxon>
        <taxon>Mycolicibacterium</taxon>
    </lineage>
</organism>